<name>A0A392UDU4_9FABA</name>
<evidence type="ECO:0000313" key="2">
    <source>
        <dbReference type="Proteomes" id="UP000265520"/>
    </source>
</evidence>
<proteinExistence type="predicted"/>
<dbReference type="AlphaFoldDB" id="A0A392UDU4"/>
<dbReference type="EMBL" id="LXQA010784771">
    <property type="protein sequence ID" value="MCI70884.1"/>
    <property type="molecule type" value="Genomic_DNA"/>
</dbReference>
<reference evidence="1 2" key="1">
    <citation type="journal article" date="2018" name="Front. Plant Sci.">
        <title>Red Clover (Trifolium pratense) and Zigzag Clover (T. medium) - A Picture of Genomic Similarities and Differences.</title>
        <authorList>
            <person name="Dluhosova J."/>
            <person name="Istvanek J."/>
            <person name="Nedelnik J."/>
            <person name="Repkova J."/>
        </authorList>
    </citation>
    <scope>NUCLEOTIDE SEQUENCE [LARGE SCALE GENOMIC DNA]</scope>
    <source>
        <strain evidence="2">cv. 10/8</strain>
        <tissue evidence="1">Leaf</tissue>
    </source>
</reference>
<protein>
    <submittedName>
        <fullName evidence="1">Uncharacterized protein</fullName>
    </submittedName>
</protein>
<sequence>MEATKSEVHKGLVPILEAFPAVFQDRLQLPPERSK</sequence>
<comment type="caution">
    <text evidence="1">The sequence shown here is derived from an EMBL/GenBank/DDBJ whole genome shotgun (WGS) entry which is preliminary data.</text>
</comment>
<keyword evidence="2" id="KW-1185">Reference proteome</keyword>
<evidence type="ECO:0000313" key="1">
    <source>
        <dbReference type="EMBL" id="MCI70884.1"/>
    </source>
</evidence>
<accession>A0A392UDU4</accession>
<organism evidence="1 2">
    <name type="scientific">Trifolium medium</name>
    <dbReference type="NCBI Taxonomy" id="97028"/>
    <lineage>
        <taxon>Eukaryota</taxon>
        <taxon>Viridiplantae</taxon>
        <taxon>Streptophyta</taxon>
        <taxon>Embryophyta</taxon>
        <taxon>Tracheophyta</taxon>
        <taxon>Spermatophyta</taxon>
        <taxon>Magnoliopsida</taxon>
        <taxon>eudicotyledons</taxon>
        <taxon>Gunneridae</taxon>
        <taxon>Pentapetalae</taxon>
        <taxon>rosids</taxon>
        <taxon>fabids</taxon>
        <taxon>Fabales</taxon>
        <taxon>Fabaceae</taxon>
        <taxon>Papilionoideae</taxon>
        <taxon>50 kb inversion clade</taxon>
        <taxon>NPAAA clade</taxon>
        <taxon>Hologalegina</taxon>
        <taxon>IRL clade</taxon>
        <taxon>Trifolieae</taxon>
        <taxon>Trifolium</taxon>
    </lineage>
</organism>
<dbReference type="Proteomes" id="UP000265520">
    <property type="component" value="Unassembled WGS sequence"/>
</dbReference>
<feature type="non-terminal residue" evidence="1">
    <location>
        <position position="35"/>
    </location>
</feature>